<organism evidence="1 2">
    <name type="scientific">Candidatus Magasanikbacteria bacterium RIFCSPHIGHO2_01_FULL_50_8</name>
    <dbReference type="NCBI Taxonomy" id="1798674"/>
    <lineage>
        <taxon>Bacteria</taxon>
        <taxon>Candidatus Magasanikiibacteriota</taxon>
    </lineage>
</organism>
<comment type="caution">
    <text evidence="1">The sequence shown here is derived from an EMBL/GenBank/DDBJ whole genome shotgun (WGS) entry which is preliminary data.</text>
</comment>
<name>A0A1F6LNH3_9BACT</name>
<dbReference type="Proteomes" id="UP000176329">
    <property type="component" value="Unassembled WGS sequence"/>
</dbReference>
<dbReference type="PANTHER" id="PTHR39189">
    <property type="entry name" value="UPF0173 METAL-DEPENDENT HYDROLASE YTKL"/>
    <property type="match status" value="1"/>
</dbReference>
<protein>
    <recommendedName>
        <fullName evidence="3">Zn-dependent hydrolase</fullName>
    </recommendedName>
</protein>
<dbReference type="AlphaFoldDB" id="A0A1F6LNH3"/>
<reference evidence="1 2" key="1">
    <citation type="journal article" date="2016" name="Nat. Commun.">
        <title>Thousands of microbial genomes shed light on interconnected biogeochemical processes in an aquifer system.</title>
        <authorList>
            <person name="Anantharaman K."/>
            <person name="Brown C.T."/>
            <person name="Hug L.A."/>
            <person name="Sharon I."/>
            <person name="Castelle C.J."/>
            <person name="Probst A.J."/>
            <person name="Thomas B.C."/>
            <person name="Singh A."/>
            <person name="Wilkins M.J."/>
            <person name="Karaoz U."/>
            <person name="Brodie E.L."/>
            <person name="Williams K.H."/>
            <person name="Hubbard S.S."/>
            <person name="Banfield J.F."/>
        </authorList>
    </citation>
    <scope>NUCLEOTIDE SEQUENCE [LARGE SCALE GENOMIC DNA]</scope>
</reference>
<accession>A0A1F6LNH3</accession>
<dbReference type="Gene3D" id="3.60.15.10">
    <property type="entry name" value="Ribonuclease Z/Hydroxyacylglutathione hydrolase-like"/>
    <property type="match status" value="1"/>
</dbReference>
<dbReference type="EMBL" id="MFPV01000049">
    <property type="protein sequence ID" value="OGH60930.1"/>
    <property type="molecule type" value="Genomic_DNA"/>
</dbReference>
<evidence type="ECO:0000313" key="1">
    <source>
        <dbReference type="EMBL" id="OGH60930.1"/>
    </source>
</evidence>
<gene>
    <name evidence="1" type="ORF">A2848_00045</name>
</gene>
<dbReference type="InterPro" id="IPR036866">
    <property type="entry name" value="RibonucZ/Hydroxyglut_hydro"/>
</dbReference>
<sequence length="206" mass="22864">MNISWLGQSAIKIEFKTAQSEGTLLIDPYEHKNESMPRSMSADLALLTRGEKNVVTLSKQPYLIDEAGEYEFKEVLVYGFQTALVKNAPLVFRLEVEHVTIAHVGLASAWLDEKIINELQGVDVLMIPVGGAGAMTHERAVDLVTKLEPRIVIPYAFRADGTGEEYAEAKPFLKALGQTVEPQPKFKLSKKDLPSDTLQVVLLEKQ</sequence>
<dbReference type="SUPFAM" id="SSF56281">
    <property type="entry name" value="Metallo-hydrolase/oxidoreductase"/>
    <property type="match status" value="1"/>
</dbReference>
<evidence type="ECO:0008006" key="3">
    <source>
        <dbReference type="Google" id="ProtNLM"/>
    </source>
</evidence>
<proteinExistence type="predicted"/>
<dbReference type="Pfam" id="PF13483">
    <property type="entry name" value="Lactamase_B_3"/>
    <property type="match status" value="1"/>
</dbReference>
<evidence type="ECO:0000313" key="2">
    <source>
        <dbReference type="Proteomes" id="UP000176329"/>
    </source>
</evidence>
<dbReference type="PANTHER" id="PTHR39189:SF1">
    <property type="entry name" value="UPF0173 METAL-DEPENDENT HYDROLASE YTKL"/>
    <property type="match status" value="1"/>
</dbReference>